<dbReference type="EMBL" id="CP048738">
    <property type="protein sequence ID" value="QIB79052.1"/>
    <property type="molecule type" value="Genomic_DNA"/>
</dbReference>
<protein>
    <submittedName>
        <fullName evidence="2">Uncharacterized protein</fullName>
    </submittedName>
</protein>
<feature type="region of interest" description="Disordered" evidence="1">
    <location>
        <begin position="1"/>
        <end position="20"/>
    </location>
</feature>
<dbReference type="Proteomes" id="UP000465667">
    <property type="component" value="Chromosome"/>
</dbReference>
<evidence type="ECO:0000256" key="1">
    <source>
        <dbReference type="SAM" id="MobiDB-lite"/>
    </source>
</evidence>
<evidence type="ECO:0000313" key="3">
    <source>
        <dbReference type="Proteomes" id="UP000465667"/>
    </source>
</evidence>
<name>A0A6C0UU94_HALVO</name>
<sequence>MAAEADKSGKTVSNRANAPFNPADDTAEMFVIPESWAEHGSHPDLHTDLGESRFFATRVVSHPDHDEILVRYYSAAKRATVTRGYEAVEVDGSLVPKVVVEKGPKWFRASISHSHRRANDLDSRVDTNIVADRYGDAAVHGVFRTEDVL</sequence>
<proteinExistence type="predicted"/>
<accession>A0A6C0UU94</accession>
<dbReference type="RefSeq" id="WP_163489323.1">
    <property type="nucleotide sequence ID" value="NZ_CP048738.1"/>
</dbReference>
<evidence type="ECO:0000313" key="2">
    <source>
        <dbReference type="EMBL" id="QIB79052.1"/>
    </source>
</evidence>
<gene>
    <name evidence="2" type="ORF">G3A49_13265</name>
</gene>
<reference evidence="2 3" key="1">
    <citation type="submission" date="2020-02" db="EMBL/GenBank/DDBJ databases">
        <title>Whole genome sequence of Haloferax alexandrinus pws1.</title>
        <authorList>
            <person name="Verma D.K."/>
            <person name="Gopal K."/>
            <person name="Prasad E.S."/>
        </authorList>
    </citation>
    <scope>NUCLEOTIDE SEQUENCE [LARGE SCALE GENOMIC DNA]</scope>
    <source>
        <strain evidence="3">wsp1</strain>
    </source>
</reference>
<dbReference type="KEGG" id="hale:G3A49_13265"/>
<dbReference type="GeneID" id="44084396"/>
<organism evidence="2 3">
    <name type="scientific">Haloferax volcanii</name>
    <name type="common">Halobacterium volcanii</name>
    <dbReference type="NCBI Taxonomy" id="2246"/>
    <lineage>
        <taxon>Archaea</taxon>
        <taxon>Methanobacteriati</taxon>
        <taxon>Methanobacteriota</taxon>
        <taxon>Stenosarchaea group</taxon>
        <taxon>Halobacteria</taxon>
        <taxon>Halobacteriales</taxon>
        <taxon>Haloferacaceae</taxon>
        <taxon>Haloferax</taxon>
    </lineage>
</organism>
<dbReference type="AlphaFoldDB" id="A0A6C0UU94"/>